<proteinExistence type="predicted"/>
<keyword evidence="2" id="KW-1185">Reference proteome</keyword>
<evidence type="ECO:0008006" key="3">
    <source>
        <dbReference type="Google" id="ProtNLM"/>
    </source>
</evidence>
<dbReference type="EMBL" id="OZ034816">
    <property type="protein sequence ID" value="CAL1379411.1"/>
    <property type="molecule type" value="Genomic_DNA"/>
</dbReference>
<gene>
    <name evidence="1" type="ORF">LTRI10_LOCUS20931</name>
</gene>
<sequence length="129" mass="14432">MTRYAELPAFALVKLVERMEKRRDLIAFAGVCRNWRKEALNVDRFRRLTSMPGLLISDCPLFQPTLPFPMSCPANAVGIGFSRCPNLWPKKSSPITLKRLNLSVAKMVGFYVLYSAPSVIASSCLTCTC</sequence>
<dbReference type="Proteomes" id="UP001497516">
    <property type="component" value="Chromosome 3"/>
</dbReference>
<protein>
    <recommendedName>
        <fullName evidence="3">F-box domain-containing protein</fullName>
    </recommendedName>
</protein>
<name>A0AAV2E0E6_9ROSI</name>
<organism evidence="1 2">
    <name type="scientific">Linum trigynum</name>
    <dbReference type="NCBI Taxonomy" id="586398"/>
    <lineage>
        <taxon>Eukaryota</taxon>
        <taxon>Viridiplantae</taxon>
        <taxon>Streptophyta</taxon>
        <taxon>Embryophyta</taxon>
        <taxon>Tracheophyta</taxon>
        <taxon>Spermatophyta</taxon>
        <taxon>Magnoliopsida</taxon>
        <taxon>eudicotyledons</taxon>
        <taxon>Gunneridae</taxon>
        <taxon>Pentapetalae</taxon>
        <taxon>rosids</taxon>
        <taxon>fabids</taxon>
        <taxon>Malpighiales</taxon>
        <taxon>Linaceae</taxon>
        <taxon>Linum</taxon>
    </lineage>
</organism>
<reference evidence="1 2" key="1">
    <citation type="submission" date="2024-04" db="EMBL/GenBank/DDBJ databases">
        <authorList>
            <person name="Fracassetti M."/>
        </authorList>
    </citation>
    <scope>NUCLEOTIDE SEQUENCE [LARGE SCALE GENOMIC DNA]</scope>
</reference>
<evidence type="ECO:0000313" key="2">
    <source>
        <dbReference type="Proteomes" id="UP001497516"/>
    </source>
</evidence>
<accession>A0AAV2E0E6</accession>
<evidence type="ECO:0000313" key="1">
    <source>
        <dbReference type="EMBL" id="CAL1379411.1"/>
    </source>
</evidence>
<dbReference type="AlphaFoldDB" id="A0AAV2E0E6"/>